<feature type="binding site" evidence="8">
    <location>
        <begin position="123"/>
        <end position="126"/>
    </location>
    <ligand>
        <name>GTP</name>
        <dbReference type="ChEBI" id="CHEBI:37565"/>
        <label>1</label>
    </ligand>
</feature>
<dbReference type="STRING" id="1945520.A1019T_01399"/>
<dbReference type="GO" id="GO:0043022">
    <property type="term" value="F:ribosome binding"/>
    <property type="evidence" value="ECO:0007669"/>
    <property type="project" value="TreeGrafter"/>
</dbReference>
<dbReference type="HAMAP" id="MF_00195">
    <property type="entry name" value="GTPase_Der"/>
    <property type="match status" value="1"/>
</dbReference>
<feature type="binding site" evidence="8">
    <location>
        <begin position="296"/>
        <end position="299"/>
    </location>
    <ligand>
        <name>GTP</name>
        <dbReference type="ChEBI" id="CHEBI:37565"/>
        <label>2</label>
    </ligand>
</feature>
<dbReference type="PROSITE" id="PS51712">
    <property type="entry name" value="G_ENGA"/>
    <property type="match status" value="2"/>
</dbReference>
<proteinExistence type="inferred from homology"/>
<keyword evidence="14" id="KW-1185">Reference proteome</keyword>
<feature type="region of interest" description="Disordered" evidence="11">
    <location>
        <begin position="439"/>
        <end position="473"/>
    </location>
</feature>
<evidence type="ECO:0000256" key="10">
    <source>
        <dbReference type="RuleBase" id="RU004481"/>
    </source>
</evidence>
<dbReference type="AlphaFoldDB" id="A0A1R4EG03"/>
<reference evidence="14" key="1">
    <citation type="submission" date="2017-02" db="EMBL/GenBank/DDBJ databases">
        <authorList>
            <person name="Mornico D."/>
        </authorList>
    </citation>
    <scope>NUCLEOTIDE SEQUENCE [LARGE SCALE GENOMIC DNA]</scope>
</reference>
<dbReference type="PRINTS" id="PR00326">
    <property type="entry name" value="GTP1OBG"/>
</dbReference>
<dbReference type="Gene3D" id="3.40.50.300">
    <property type="entry name" value="P-loop containing nucleotide triphosphate hydrolases"/>
    <property type="match status" value="2"/>
</dbReference>
<keyword evidence="4 10" id="KW-0677">Repeat</keyword>
<feature type="domain" description="EngA-type G" evidence="12">
    <location>
        <begin position="178"/>
        <end position="351"/>
    </location>
</feature>
<feature type="compositionally biased region" description="Basic residues" evidence="11">
    <location>
        <begin position="459"/>
        <end position="473"/>
    </location>
</feature>
<sequence length="473" mass="52274">MSIKPVVALIGRPNVGKSTIFNQMTKTRQALVADLSGLTRDRQYGDATYNNKSFVVIDTGGIGEADDGRGGIDDYMSAQSHTAIHEADIIVFVVDARAGMIGADAEIGKMLHTLGKPVYLVANKIDGVHDAAPAEFYALGLGEPYPMTASHGRGIGNLLDDLTADMPEDVEEEPQDGLKLAIIGRPNVGKSTLVNRMLGEDRVVVYDMPGTTRDSIYIPYERNGKNYVLIDTAGVRRRGRIDEKVEKFSVIKTLQAIKDSNVVVAVIDAQEGIVDQDLHMLGYALDAGRAIVVAINKWDGLSDDQKDLIRFELDRRFNFIPYVKVHFISALHGTNVGNLYPSIHKAYESSMFKVSTSRLTQILEDAVAANPPPMSGGRRIKLRYAHLGGHNPPIIVIHGNQTGSLPKSYQRYLENEFRKVFKLEGTPLRVEFKLNTNPYAGKKVTSSKKQRPGVSEARQKRRDMKYKKGSHKR</sequence>
<evidence type="ECO:0000256" key="11">
    <source>
        <dbReference type="SAM" id="MobiDB-lite"/>
    </source>
</evidence>
<comment type="function">
    <text evidence="8 10">GTPase that plays an essential role in the late steps of ribosome biogenesis.</text>
</comment>
<keyword evidence="3 8" id="KW-0690">Ribosome biogenesis</keyword>
<protein>
    <recommendedName>
        <fullName evidence="2 8">GTPase Der</fullName>
    </recommendedName>
    <alternativeName>
        <fullName evidence="7 8">GTP-binding protein EngA</fullName>
    </alternativeName>
</protein>
<dbReference type="GO" id="GO:0042254">
    <property type="term" value="P:ribosome biogenesis"/>
    <property type="evidence" value="ECO:0007669"/>
    <property type="project" value="UniProtKB-KW"/>
</dbReference>
<dbReference type="InterPro" id="IPR015946">
    <property type="entry name" value="KH_dom-like_a/b"/>
</dbReference>
<dbReference type="InterPro" id="IPR005225">
    <property type="entry name" value="Small_GTP-bd"/>
</dbReference>
<evidence type="ECO:0000256" key="7">
    <source>
        <dbReference type="ARBA" id="ARBA00032345"/>
    </source>
</evidence>
<evidence type="ECO:0000256" key="3">
    <source>
        <dbReference type="ARBA" id="ARBA00022517"/>
    </source>
</evidence>
<dbReference type="InterPro" id="IPR031166">
    <property type="entry name" value="G_ENGA"/>
</dbReference>
<dbReference type="PANTHER" id="PTHR43834:SF6">
    <property type="entry name" value="GTPASE DER"/>
    <property type="match status" value="1"/>
</dbReference>
<evidence type="ECO:0000256" key="5">
    <source>
        <dbReference type="ARBA" id="ARBA00022741"/>
    </source>
</evidence>
<keyword evidence="6 8" id="KW-0342">GTP-binding</keyword>
<evidence type="ECO:0000256" key="1">
    <source>
        <dbReference type="ARBA" id="ARBA00008279"/>
    </source>
</evidence>
<evidence type="ECO:0000259" key="12">
    <source>
        <dbReference type="PROSITE" id="PS51712"/>
    </source>
</evidence>
<keyword evidence="5 8" id="KW-0547">Nucleotide-binding</keyword>
<feature type="binding site" evidence="8">
    <location>
        <begin position="11"/>
        <end position="18"/>
    </location>
    <ligand>
        <name>GTP</name>
        <dbReference type="ChEBI" id="CHEBI:37565"/>
        <label>1</label>
    </ligand>
</feature>
<dbReference type="NCBIfam" id="TIGR00231">
    <property type="entry name" value="small_GTP"/>
    <property type="match status" value="2"/>
</dbReference>
<feature type="binding site" evidence="8">
    <location>
        <begin position="184"/>
        <end position="191"/>
    </location>
    <ligand>
        <name>GTP</name>
        <dbReference type="ChEBI" id="CHEBI:37565"/>
        <label>2</label>
    </ligand>
</feature>
<evidence type="ECO:0000313" key="14">
    <source>
        <dbReference type="Proteomes" id="UP000188169"/>
    </source>
</evidence>
<comment type="subunit">
    <text evidence="8">Associates with the 50S ribosomal subunit.</text>
</comment>
<evidence type="ECO:0000256" key="6">
    <source>
        <dbReference type="ARBA" id="ARBA00023134"/>
    </source>
</evidence>
<dbReference type="PIRSF" id="PIRSF006485">
    <property type="entry name" value="GTP-binding_EngA"/>
    <property type="match status" value="1"/>
</dbReference>
<dbReference type="InterPro" id="IPR006073">
    <property type="entry name" value="GTP-bd"/>
</dbReference>
<dbReference type="InterPro" id="IPR027417">
    <property type="entry name" value="P-loop_NTPase"/>
</dbReference>
<dbReference type="CDD" id="cd01894">
    <property type="entry name" value="EngA1"/>
    <property type="match status" value="1"/>
</dbReference>
<evidence type="ECO:0000256" key="2">
    <source>
        <dbReference type="ARBA" id="ARBA00020953"/>
    </source>
</evidence>
<accession>A0A1R4EG03</accession>
<dbReference type="EMBL" id="FUGD01000086">
    <property type="protein sequence ID" value="SJM37427.1"/>
    <property type="molecule type" value="Genomic_DNA"/>
</dbReference>
<dbReference type="OrthoDB" id="9805918at2"/>
<evidence type="ECO:0000313" key="13">
    <source>
        <dbReference type="EMBL" id="SJM37427.1"/>
    </source>
</evidence>
<dbReference type="GO" id="GO:0005525">
    <property type="term" value="F:GTP binding"/>
    <property type="evidence" value="ECO:0007669"/>
    <property type="project" value="UniProtKB-UniRule"/>
</dbReference>
<dbReference type="Gene3D" id="3.30.300.20">
    <property type="match status" value="1"/>
</dbReference>
<dbReference type="SUPFAM" id="SSF52540">
    <property type="entry name" value="P-loop containing nucleoside triphosphate hydrolases"/>
    <property type="match status" value="2"/>
</dbReference>
<dbReference type="Proteomes" id="UP000188169">
    <property type="component" value="Unassembled WGS sequence"/>
</dbReference>
<dbReference type="PANTHER" id="PTHR43834">
    <property type="entry name" value="GTPASE DER"/>
    <property type="match status" value="1"/>
</dbReference>
<dbReference type="FunFam" id="3.40.50.300:FF:000057">
    <property type="entry name" value="GTPase Der"/>
    <property type="match status" value="1"/>
</dbReference>
<dbReference type="InterPro" id="IPR016484">
    <property type="entry name" value="GTPase_Der"/>
</dbReference>
<name>A0A1R4EG03_9GAMM</name>
<dbReference type="Pfam" id="PF01926">
    <property type="entry name" value="MMR_HSR1"/>
    <property type="match status" value="2"/>
</dbReference>
<comment type="similarity">
    <text evidence="1 8 9 10">Belongs to the TRAFAC class TrmE-Era-EngA-EngB-Septin-like GTPase superfamily. EngA (Der) GTPase family.</text>
</comment>
<dbReference type="FunFam" id="3.40.50.300:FF:000040">
    <property type="entry name" value="GTPase Der"/>
    <property type="match status" value="1"/>
</dbReference>
<feature type="binding site" evidence="8">
    <location>
        <begin position="231"/>
        <end position="235"/>
    </location>
    <ligand>
        <name>GTP</name>
        <dbReference type="ChEBI" id="CHEBI:37565"/>
        <label>2</label>
    </ligand>
</feature>
<dbReference type="NCBIfam" id="TIGR03594">
    <property type="entry name" value="GTPase_EngA"/>
    <property type="match status" value="1"/>
</dbReference>
<dbReference type="Pfam" id="PF14714">
    <property type="entry name" value="KH_dom-like"/>
    <property type="match status" value="1"/>
</dbReference>
<dbReference type="FunFam" id="3.30.300.20:FF:000004">
    <property type="entry name" value="GTPase Der"/>
    <property type="match status" value="1"/>
</dbReference>
<gene>
    <name evidence="8 13" type="primary">der</name>
    <name evidence="13" type="ORF">A1019T_01399</name>
</gene>
<organism evidence="13 14">
    <name type="scientific">Psychrobacter pasteurii</name>
    <dbReference type="NCBI Taxonomy" id="1945520"/>
    <lineage>
        <taxon>Bacteria</taxon>
        <taxon>Pseudomonadati</taxon>
        <taxon>Pseudomonadota</taxon>
        <taxon>Gammaproteobacteria</taxon>
        <taxon>Moraxellales</taxon>
        <taxon>Moraxellaceae</taxon>
        <taxon>Psychrobacter</taxon>
    </lineage>
</organism>
<evidence type="ECO:0000256" key="4">
    <source>
        <dbReference type="ARBA" id="ARBA00022737"/>
    </source>
</evidence>
<evidence type="ECO:0000256" key="8">
    <source>
        <dbReference type="HAMAP-Rule" id="MF_00195"/>
    </source>
</evidence>
<dbReference type="InterPro" id="IPR032859">
    <property type="entry name" value="KH_dom-like"/>
</dbReference>
<evidence type="ECO:0000256" key="9">
    <source>
        <dbReference type="PROSITE-ProRule" id="PRU01049"/>
    </source>
</evidence>
<feature type="binding site" evidence="8">
    <location>
        <begin position="58"/>
        <end position="62"/>
    </location>
    <ligand>
        <name>GTP</name>
        <dbReference type="ChEBI" id="CHEBI:37565"/>
        <label>1</label>
    </ligand>
</feature>
<dbReference type="CDD" id="cd01895">
    <property type="entry name" value="EngA2"/>
    <property type="match status" value="1"/>
</dbReference>
<dbReference type="RefSeq" id="WP_077448823.1">
    <property type="nucleotide sequence ID" value="NZ_FUGD01000086.1"/>
</dbReference>
<feature type="domain" description="EngA-type G" evidence="12">
    <location>
        <begin position="5"/>
        <end position="170"/>
    </location>
</feature>